<dbReference type="Proteomes" id="UP000228535">
    <property type="component" value="Unassembled WGS sequence"/>
</dbReference>
<reference evidence="2 3" key="1">
    <citation type="submission" date="2017-11" db="EMBL/GenBank/DDBJ databases">
        <title>Genomic Encyclopedia of Archaeal and Bacterial Type Strains, Phase II (KMG-II): From Individual Species to Whole Genera.</title>
        <authorList>
            <person name="Goeker M."/>
        </authorList>
    </citation>
    <scope>NUCLEOTIDE SEQUENCE [LARGE SCALE GENOMIC DNA]</scope>
    <source>
        <strain evidence="2 3">DSM 11115</strain>
    </source>
</reference>
<proteinExistence type="predicted"/>
<sequence length="127" mass="14102">MQSRFTRIAFLLALLVLPLLPHRAAAQAGKYTYMQMTTIESVIAGGMGRSKVSFTPEFKGAKEAPLENLFSLTGLNMGNLRGNEEAINSYMQKISDDGWELVTSVPLTYSLQGSGLFMTRYIFRKAK</sequence>
<dbReference type="OrthoDB" id="680777at2"/>
<accession>A0A2M9B9H8</accession>
<evidence type="ECO:0000313" key="3">
    <source>
        <dbReference type="Proteomes" id="UP000228535"/>
    </source>
</evidence>
<comment type="caution">
    <text evidence="2">The sequence shown here is derived from an EMBL/GenBank/DDBJ whole genome shotgun (WGS) entry which is preliminary data.</text>
</comment>
<dbReference type="AlphaFoldDB" id="A0A2M9B9H8"/>
<gene>
    <name evidence="2" type="ORF">CLV45_2936</name>
</gene>
<evidence type="ECO:0000256" key="1">
    <source>
        <dbReference type="SAM" id="SignalP"/>
    </source>
</evidence>
<feature type="chain" id="PRO_5014935414" description="DUF4177 domain-containing protein" evidence="1">
    <location>
        <begin position="29"/>
        <end position="127"/>
    </location>
</feature>
<keyword evidence="1" id="KW-0732">Signal</keyword>
<name>A0A2M9B9H8_9BACT</name>
<protein>
    <recommendedName>
        <fullName evidence="4">DUF4177 domain-containing protein</fullName>
    </recommendedName>
</protein>
<evidence type="ECO:0008006" key="4">
    <source>
        <dbReference type="Google" id="ProtNLM"/>
    </source>
</evidence>
<dbReference type="RefSeq" id="WP_100337219.1">
    <property type="nucleotide sequence ID" value="NZ_PGFA01000002.1"/>
</dbReference>
<evidence type="ECO:0000313" key="2">
    <source>
        <dbReference type="EMBL" id="PJJ54595.1"/>
    </source>
</evidence>
<dbReference type="EMBL" id="PGFA01000002">
    <property type="protein sequence ID" value="PJJ54595.1"/>
    <property type="molecule type" value="Genomic_DNA"/>
</dbReference>
<organism evidence="2 3">
    <name type="scientific">Hymenobacter chitinivorans DSM 11115</name>
    <dbReference type="NCBI Taxonomy" id="1121954"/>
    <lineage>
        <taxon>Bacteria</taxon>
        <taxon>Pseudomonadati</taxon>
        <taxon>Bacteroidota</taxon>
        <taxon>Cytophagia</taxon>
        <taxon>Cytophagales</taxon>
        <taxon>Hymenobacteraceae</taxon>
        <taxon>Hymenobacter</taxon>
    </lineage>
</organism>
<keyword evidence="3" id="KW-1185">Reference proteome</keyword>
<feature type="signal peptide" evidence="1">
    <location>
        <begin position="1"/>
        <end position="28"/>
    </location>
</feature>